<gene>
    <name evidence="1" type="ORF">Metlim_2252</name>
</gene>
<organism evidence="1 2">
    <name type="scientific">Methanoplanus limicola DSM 2279</name>
    <dbReference type="NCBI Taxonomy" id="937775"/>
    <lineage>
        <taxon>Archaea</taxon>
        <taxon>Methanobacteriati</taxon>
        <taxon>Methanobacteriota</taxon>
        <taxon>Stenosarchaea group</taxon>
        <taxon>Methanomicrobia</taxon>
        <taxon>Methanomicrobiales</taxon>
        <taxon>Methanomicrobiaceae</taxon>
        <taxon>Methanoplanus</taxon>
    </lineage>
</organism>
<reference evidence="1 2" key="1">
    <citation type="submission" date="2011-10" db="EMBL/GenBank/DDBJ databases">
        <title>The Improved High-Quality Draft genome of Methanoplanus limicola DSM 2279.</title>
        <authorList>
            <consortium name="US DOE Joint Genome Institute (JGI-PGF)"/>
            <person name="Lucas S."/>
            <person name="Copeland A."/>
            <person name="Lapidus A."/>
            <person name="Glavina del Rio T."/>
            <person name="Dalin E."/>
            <person name="Tice H."/>
            <person name="Bruce D."/>
            <person name="Goodwin L."/>
            <person name="Pitluck S."/>
            <person name="Peters L."/>
            <person name="Mikhailova N."/>
            <person name="Lu M."/>
            <person name="Kyrpides N."/>
            <person name="Mavromatis K."/>
            <person name="Ivanova N."/>
            <person name="Markowitz V."/>
            <person name="Cheng J.-F."/>
            <person name="Hugenholtz P."/>
            <person name="Woyke T."/>
            <person name="Wu D."/>
            <person name="Wirth R."/>
            <person name="Brambilla E.-M."/>
            <person name="Klenk H.-P."/>
            <person name="Eisen J.A."/>
        </authorList>
    </citation>
    <scope>NUCLEOTIDE SEQUENCE [LARGE SCALE GENOMIC DNA]</scope>
    <source>
        <strain evidence="1 2">DSM 2279</strain>
    </source>
</reference>
<name>H1Z1G4_9EURY</name>
<dbReference type="Proteomes" id="UP000005741">
    <property type="component" value="Chromosome"/>
</dbReference>
<evidence type="ECO:0000313" key="2">
    <source>
        <dbReference type="Proteomes" id="UP000005741"/>
    </source>
</evidence>
<dbReference type="EMBL" id="CM001436">
    <property type="protein sequence ID" value="EHQ36311.1"/>
    <property type="molecule type" value="Genomic_DNA"/>
</dbReference>
<dbReference type="InParanoid" id="H1Z1G4"/>
<dbReference type="AlphaFoldDB" id="H1Z1G4"/>
<proteinExistence type="predicted"/>
<keyword evidence="2" id="KW-1185">Reference proteome</keyword>
<evidence type="ECO:0000313" key="1">
    <source>
        <dbReference type="EMBL" id="EHQ36311.1"/>
    </source>
</evidence>
<sequence>MSREVDLSLADILDVINNICNYDFAIIIHTSLNFIV</sequence>
<dbReference type="HOGENOM" id="CLU_3353904_0_0_2"/>
<protein>
    <submittedName>
        <fullName evidence="1">Uncharacterized protein</fullName>
    </submittedName>
</protein>
<accession>H1Z1G4</accession>